<feature type="region of interest" description="Disordered" evidence="1">
    <location>
        <begin position="102"/>
        <end position="124"/>
    </location>
</feature>
<feature type="chain" id="PRO_5042915080" evidence="2">
    <location>
        <begin position="27"/>
        <end position="390"/>
    </location>
</feature>
<dbReference type="Proteomes" id="UP001372834">
    <property type="component" value="Unassembled WGS sequence"/>
</dbReference>
<comment type="caution">
    <text evidence="3">The sequence shown here is derived from an EMBL/GenBank/DDBJ whole genome shotgun (WGS) entry which is preliminary data.</text>
</comment>
<proteinExistence type="predicted"/>
<keyword evidence="2" id="KW-0732">Signal</keyword>
<evidence type="ECO:0000313" key="4">
    <source>
        <dbReference type="Proteomes" id="UP001372834"/>
    </source>
</evidence>
<organism evidence="3 4">
    <name type="scientific">Polyplax serrata</name>
    <name type="common">Common mouse louse</name>
    <dbReference type="NCBI Taxonomy" id="468196"/>
    <lineage>
        <taxon>Eukaryota</taxon>
        <taxon>Metazoa</taxon>
        <taxon>Ecdysozoa</taxon>
        <taxon>Arthropoda</taxon>
        <taxon>Hexapoda</taxon>
        <taxon>Insecta</taxon>
        <taxon>Pterygota</taxon>
        <taxon>Neoptera</taxon>
        <taxon>Paraneoptera</taxon>
        <taxon>Psocodea</taxon>
        <taxon>Troctomorpha</taxon>
        <taxon>Phthiraptera</taxon>
        <taxon>Anoplura</taxon>
        <taxon>Polyplacidae</taxon>
        <taxon>Polyplax</taxon>
    </lineage>
</organism>
<name>A0AAN8S0S1_POLSC</name>
<evidence type="ECO:0000256" key="1">
    <source>
        <dbReference type="SAM" id="MobiDB-lite"/>
    </source>
</evidence>
<feature type="compositionally biased region" description="Basic and acidic residues" evidence="1">
    <location>
        <begin position="347"/>
        <end position="362"/>
    </location>
</feature>
<gene>
    <name evidence="3" type="ORF">RUM43_006775</name>
</gene>
<feature type="region of interest" description="Disordered" evidence="1">
    <location>
        <begin position="332"/>
        <end position="362"/>
    </location>
</feature>
<accession>A0AAN8S0S1</accession>
<evidence type="ECO:0000313" key="3">
    <source>
        <dbReference type="EMBL" id="KAK6638508.1"/>
    </source>
</evidence>
<dbReference type="AlphaFoldDB" id="A0AAN8S0S1"/>
<reference evidence="3 4" key="1">
    <citation type="submission" date="2023-10" db="EMBL/GenBank/DDBJ databases">
        <title>Genomes of two closely related lineages of the louse Polyplax serrata with different host specificities.</title>
        <authorList>
            <person name="Martinu J."/>
            <person name="Tarabai H."/>
            <person name="Stefka J."/>
            <person name="Hypsa V."/>
        </authorList>
    </citation>
    <scope>NUCLEOTIDE SEQUENCE [LARGE SCALE GENOMIC DNA]</scope>
    <source>
        <strain evidence="3">HR10_N</strain>
    </source>
</reference>
<feature type="signal peptide" evidence="2">
    <location>
        <begin position="1"/>
        <end position="26"/>
    </location>
</feature>
<sequence>MKVRDGVLFFFVTIFLLLQYFGEVQGKRRRHHSKSESSEVNSFDFESVSEGNLQEKPKDIVVTYNGSEVCQVEGKNRNLWIGLLKANLRTLETRIKRGMRKNDRNYPKWRKRKHTSMESDENSSSLEKEEYNLYDKYVREDIVGLLNEQKRLYNTLLKEVEATPNIHLKKNKMDSMGDEIEKQDRATRKYLKQIRNLDKQVQLYRTLECEGKVNQLLYKSFSENIHKKYGEMLQGLEKSAEQDSMNKVSRETNRMINQNDKDIEKMVRARKKAENEKKNLEKKLRKYLSRNKNMKHESMNYEKKLREEMKSLLKQNEENEMKLKEIEKKLKTLEEKNSMPKTTLKPGKSESDRDASTIKEKLNEIPRAVEIGINKKLTEEKEEPKIIPQQ</sequence>
<protein>
    <submittedName>
        <fullName evidence="3">Uncharacterized protein</fullName>
    </submittedName>
</protein>
<evidence type="ECO:0000256" key="2">
    <source>
        <dbReference type="SAM" id="SignalP"/>
    </source>
</evidence>
<dbReference type="EMBL" id="JAWJWE010000003">
    <property type="protein sequence ID" value="KAK6638508.1"/>
    <property type="molecule type" value="Genomic_DNA"/>
</dbReference>